<dbReference type="InterPro" id="IPR029787">
    <property type="entry name" value="Nucleotide_cyclase"/>
</dbReference>
<reference evidence="5 6" key="1">
    <citation type="submission" date="2020-01" db="EMBL/GenBank/DDBJ databases">
        <title>Genomes of bacteria type strains.</title>
        <authorList>
            <person name="Chen J."/>
            <person name="Zhu S."/>
            <person name="Yang J."/>
        </authorList>
    </citation>
    <scope>NUCLEOTIDE SEQUENCE [LARGE SCALE GENOMIC DNA]</scope>
    <source>
        <strain evidence="5 6">LMG 22958</strain>
    </source>
</reference>
<feature type="region of interest" description="Disordered" evidence="3">
    <location>
        <begin position="145"/>
        <end position="176"/>
    </location>
</feature>
<dbReference type="CDD" id="cd01949">
    <property type="entry name" value="GGDEF"/>
    <property type="match status" value="1"/>
</dbReference>
<evidence type="ECO:0000256" key="1">
    <source>
        <dbReference type="ARBA" id="ARBA00001946"/>
    </source>
</evidence>
<dbReference type="InterPro" id="IPR000160">
    <property type="entry name" value="GGDEF_dom"/>
</dbReference>
<organism evidence="5 6">
    <name type="scientific">Alteromonas hispanica</name>
    <dbReference type="NCBI Taxonomy" id="315421"/>
    <lineage>
        <taxon>Bacteria</taxon>
        <taxon>Pseudomonadati</taxon>
        <taxon>Pseudomonadota</taxon>
        <taxon>Gammaproteobacteria</taxon>
        <taxon>Alteromonadales</taxon>
        <taxon>Alteromonadaceae</taxon>
        <taxon>Alteromonas/Salinimonas group</taxon>
        <taxon>Alteromonas</taxon>
    </lineage>
</organism>
<dbReference type="RefSeq" id="WP_163110122.1">
    <property type="nucleotide sequence ID" value="NZ_JAAAWP010000002.1"/>
</dbReference>
<dbReference type="AlphaFoldDB" id="A0A6L9MRN1"/>
<dbReference type="GO" id="GO:0043709">
    <property type="term" value="P:cell adhesion involved in single-species biofilm formation"/>
    <property type="evidence" value="ECO:0007669"/>
    <property type="project" value="TreeGrafter"/>
</dbReference>
<feature type="compositionally biased region" description="Basic and acidic residues" evidence="3">
    <location>
        <begin position="157"/>
        <end position="176"/>
    </location>
</feature>
<dbReference type="Pfam" id="PF00990">
    <property type="entry name" value="GGDEF"/>
    <property type="match status" value="1"/>
</dbReference>
<proteinExistence type="predicted"/>
<dbReference type="PANTHER" id="PTHR45138">
    <property type="entry name" value="REGULATORY COMPONENTS OF SENSORY TRANSDUCTION SYSTEM"/>
    <property type="match status" value="1"/>
</dbReference>
<dbReference type="PROSITE" id="PS50887">
    <property type="entry name" value="GGDEF"/>
    <property type="match status" value="1"/>
</dbReference>
<dbReference type="InterPro" id="IPR050469">
    <property type="entry name" value="Diguanylate_Cyclase"/>
</dbReference>
<dbReference type="GO" id="GO:0052621">
    <property type="term" value="F:diguanylate cyclase activity"/>
    <property type="evidence" value="ECO:0007669"/>
    <property type="project" value="UniProtKB-EC"/>
</dbReference>
<evidence type="ECO:0000256" key="2">
    <source>
        <dbReference type="ARBA" id="ARBA00012528"/>
    </source>
</evidence>
<protein>
    <recommendedName>
        <fullName evidence="2">diguanylate cyclase</fullName>
        <ecNumber evidence="2">2.7.7.65</ecNumber>
    </recommendedName>
</protein>
<dbReference type="NCBIfam" id="TIGR00254">
    <property type="entry name" value="GGDEF"/>
    <property type="match status" value="1"/>
</dbReference>
<dbReference type="GO" id="GO:0005886">
    <property type="term" value="C:plasma membrane"/>
    <property type="evidence" value="ECO:0007669"/>
    <property type="project" value="TreeGrafter"/>
</dbReference>
<comment type="caution">
    <text evidence="5">The sequence shown here is derived from an EMBL/GenBank/DDBJ whole genome shotgun (WGS) entry which is preliminary data.</text>
</comment>
<accession>A0A6L9MRN1</accession>
<dbReference type="EC" id="2.7.7.65" evidence="2"/>
<keyword evidence="6" id="KW-1185">Reference proteome</keyword>
<dbReference type="FunFam" id="3.30.70.270:FF:000001">
    <property type="entry name" value="Diguanylate cyclase domain protein"/>
    <property type="match status" value="1"/>
</dbReference>
<evidence type="ECO:0000259" key="4">
    <source>
        <dbReference type="PROSITE" id="PS50887"/>
    </source>
</evidence>
<evidence type="ECO:0000313" key="5">
    <source>
        <dbReference type="EMBL" id="NDW20573.1"/>
    </source>
</evidence>
<evidence type="ECO:0000256" key="3">
    <source>
        <dbReference type="SAM" id="MobiDB-lite"/>
    </source>
</evidence>
<feature type="compositionally biased region" description="Polar residues" evidence="3">
    <location>
        <begin position="145"/>
        <end position="156"/>
    </location>
</feature>
<dbReference type="Pfam" id="PF20975">
    <property type="entry name" value="DGCcoil"/>
    <property type="match status" value="1"/>
</dbReference>
<dbReference type="Proteomes" id="UP000478837">
    <property type="component" value="Unassembled WGS sequence"/>
</dbReference>
<dbReference type="Gene3D" id="3.30.70.270">
    <property type="match status" value="1"/>
</dbReference>
<dbReference type="InterPro" id="IPR043128">
    <property type="entry name" value="Rev_trsase/Diguanyl_cyclase"/>
</dbReference>
<evidence type="ECO:0000313" key="6">
    <source>
        <dbReference type="Proteomes" id="UP000478837"/>
    </source>
</evidence>
<dbReference type="SUPFAM" id="SSF55073">
    <property type="entry name" value="Nucleotide cyclase"/>
    <property type="match status" value="1"/>
</dbReference>
<name>A0A6L9MRN1_9ALTE</name>
<dbReference type="GO" id="GO:1902201">
    <property type="term" value="P:negative regulation of bacterial-type flagellum-dependent cell motility"/>
    <property type="evidence" value="ECO:0007669"/>
    <property type="project" value="TreeGrafter"/>
</dbReference>
<dbReference type="SMART" id="SM00267">
    <property type="entry name" value="GGDEF"/>
    <property type="match status" value="1"/>
</dbReference>
<sequence>MEDKQLQAIKKNNALLCQFIVKLSSFYEGFSDRVDGELQTLRGHLSGTPNFSLATVSIGKLNTALQNQDISLRKYSLETVSSIEDAMKQLQKIVFDDEDLRGLATQELIKLNQPVSDIFSIYRLYARALQLHRVALNKQVKGILSESSARSETSTPEESKGSMDGSSERNVSDSKRGSSHFYRSIFIELNQLVTSYTQKKPNDKQLLDIKHRLDEGMADEQLLESCIVILRMIVQDAMTEASLTGKVIQGLHTSLSKIGDDVNKSIAGSQAQFEQRNENNAKLKSYIDNIEDAVSTSDSFDALKTQTQSCVKALSKTLSASQISDNDGQAALISLLSSMQERIDTLQQQTNSYRRKLAEQVIQSKTDALTRLPNRQAYNEELEKAYQLYNANGGELSIAVIDIDFFKSINDKFGHSAGDKTLQLVSRVFKRHIKGNEFLARWGGEEFVILLPDLNEDKLRQRLELIRSDLENMQLKFKQERVVITASLGGTCFMAKDSIDSAFDRADRHLYQAKHNGRNQVITDVNADK</sequence>
<dbReference type="PANTHER" id="PTHR45138:SF26">
    <property type="entry name" value="DIGUANYLATE CYCLASE"/>
    <property type="match status" value="1"/>
</dbReference>
<feature type="domain" description="GGDEF" evidence="4">
    <location>
        <begin position="394"/>
        <end position="526"/>
    </location>
</feature>
<gene>
    <name evidence="5" type="ORF">GTW09_03440</name>
</gene>
<dbReference type="InterPro" id="IPR048516">
    <property type="entry name" value="DGCcoil"/>
</dbReference>
<comment type="cofactor">
    <cofactor evidence="1">
        <name>Mg(2+)</name>
        <dbReference type="ChEBI" id="CHEBI:18420"/>
    </cofactor>
</comment>
<dbReference type="EMBL" id="JAAAWP010000002">
    <property type="protein sequence ID" value="NDW20573.1"/>
    <property type="molecule type" value="Genomic_DNA"/>
</dbReference>